<gene>
    <name evidence="2" type="ORF">PSTG_02584</name>
</gene>
<feature type="region of interest" description="Disordered" evidence="1">
    <location>
        <begin position="178"/>
        <end position="199"/>
    </location>
</feature>
<reference evidence="3" key="1">
    <citation type="submission" date="2014-03" db="EMBL/GenBank/DDBJ databases">
        <title>The Genome Sequence of Puccinia striiformis f. sp. tritici PST-78.</title>
        <authorList>
            <consortium name="The Broad Institute Genome Sequencing Platform"/>
            <person name="Cuomo C."/>
            <person name="Hulbert S."/>
            <person name="Chen X."/>
            <person name="Walker B."/>
            <person name="Young S.K."/>
            <person name="Zeng Q."/>
            <person name="Gargeya S."/>
            <person name="Fitzgerald M."/>
            <person name="Haas B."/>
            <person name="Abouelleil A."/>
            <person name="Alvarado L."/>
            <person name="Arachchi H.M."/>
            <person name="Berlin A.M."/>
            <person name="Chapman S.B."/>
            <person name="Goldberg J."/>
            <person name="Griggs A."/>
            <person name="Gujja S."/>
            <person name="Hansen M."/>
            <person name="Howarth C."/>
            <person name="Imamovic A."/>
            <person name="Larimer J."/>
            <person name="McCowan C."/>
            <person name="Montmayeur A."/>
            <person name="Murphy C."/>
            <person name="Neiman D."/>
            <person name="Pearson M."/>
            <person name="Priest M."/>
            <person name="Roberts A."/>
            <person name="Saif S."/>
            <person name="Shea T."/>
            <person name="Sisk P."/>
            <person name="Sykes S."/>
            <person name="Wortman J."/>
            <person name="Nusbaum C."/>
            <person name="Birren B."/>
        </authorList>
    </citation>
    <scope>NUCLEOTIDE SEQUENCE [LARGE SCALE GENOMIC DNA]</scope>
    <source>
        <strain evidence="3">race PST-78</strain>
    </source>
</reference>
<comment type="caution">
    <text evidence="2">The sequence shown here is derived from an EMBL/GenBank/DDBJ whole genome shotgun (WGS) entry which is preliminary data.</text>
</comment>
<organism evidence="2 3">
    <name type="scientific">Puccinia striiformis f. sp. tritici PST-78</name>
    <dbReference type="NCBI Taxonomy" id="1165861"/>
    <lineage>
        <taxon>Eukaryota</taxon>
        <taxon>Fungi</taxon>
        <taxon>Dikarya</taxon>
        <taxon>Basidiomycota</taxon>
        <taxon>Pucciniomycotina</taxon>
        <taxon>Pucciniomycetes</taxon>
        <taxon>Pucciniales</taxon>
        <taxon>Pucciniaceae</taxon>
        <taxon>Puccinia</taxon>
    </lineage>
</organism>
<keyword evidence="3" id="KW-1185">Reference proteome</keyword>
<accession>A0A0L0VYY6</accession>
<proteinExistence type="predicted"/>
<protein>
    <submittedName>
        <fullName evidence="2">Uncharacterized protein</fullName>
    </submittedName>
</protein>
<evidence type="ECO:0000313" key="3">
    <source>
        <dbReference type="Proteomes" id="UP000054564"/>
    </source>
</evidence>
<evidence type="ECO:0000256" key="1">
    <source>
        <dbReference type="SAM" id="MobiDB-lite"/>
    </source>
</evidence>
<dbReference type="EMBL" id="AJIL01000013">
    <property type="protein sequence ID" value="KNF04235.1"/>
    <property type="molecule type" value="Genomic_DNA"/>
</dbReference>
<dbReference type="AlphaFoldDB" id="A0A0L0VYY6"/>
<name>A0A0L0VYY6_9BASI</name>
<evidence type="ECO:0000313" key="2">
    <source>
        <dbReference type="EMBL" id="KNF04235.1"/>
    </source>
</evidence>
<sequence>MSQLSYNLLARENPPAGYYLATESWRIHWLGPEPADLPPQIIQCTGKFKPFFSKKGSANGYETQMASSALDQSWPQRNNWRTGRTRNRRQAPEIFSDAVASQSPQMDWWIMRVSPEFNKSAKPKPNISSEAGFLAWINMIIKLGNDTANSCLELSMENPAITKKKSKTNAAARSYKLTQQAAQDVNTSKQPGLSQDHPN</sequence>
<dbReference type="Proteomes" id="UP000054564">
    <property type="component" value="Unassembled WGS sequence"/>
</dbReference>
<dbReference type="OrthoDB" id="2496966at2759"/>